<dbReference type="GO" id="GO:0016757">
    <property type="term" value="F:glycosyltransferase activity"/>
    <property type="evidence" value="ECO:0007669"/>
    <property type="project" value="UniProtKB-KW"/>
</dbReference>
<dbReference type="InterPro" id="IPR050834">
    <property type="entry name" value="Glycosyltransf_2"/>
</dbReference>
<keyword evidence="2" id="KW-0328">Glycosyltransferase</keyword>
<keyword evidence="6" id="KW-1185">Reference proteome</keyword>
<dbReference type="PANTHER" id="PTHR43685:SF5">
    <property type="entry name" value="GLYCOSYLTRANSFERASE EPSE-RELATED"/>
    <property type="match status" value="1"/>
</dbReference>
<evidence type="ECO:0000256" key="1">
    <source>
        <dbReference type="ARBA" id="ARBA00006739"/>
    </source>
</evidence>
<proteinExistence type="inferred from homology"/>
<accession>A0A845V534</accession>
<dbReference type="InterPro" id="IPR001173">
    <property type="entry name" value="Glyco_trans_2-like"/>
</dbReference>
<dbReference type="CDD" id="cd00761">
    <property type="entry name" value="Glyco_tranf_GTA_type"/>
    <property type="match status" value="1"/>
</dbReference>
<dbReference type="SUPFAM" id="SSF53448">
    <property type="entry name" value="Nucleotide-diphospho-sugar transferases"/>
    <property type="match status" value="1"/>
</dbReference>
<evidence type="ECO:0000313" key="5">
    <source>
        <dbReference type="EMBL" id="NDY96296.1"/>
    </source>
</evidence>
<feature type="domain" description="Glycosyltransferase 2-like" evidence="4">
    <location>
        <begin position="232"/>
        <end position="338"/>
    </location>
</feature>
<comment type="caution">
    <text evidence="5">The sequence shown here is derived from an EMBL/GenBank/DDBJ whole genome shotgun (WGS) entry which is preliminary data.</text>
</comment>
<dbReference type="EMBL" id="JAAGSC010000042">
    <property type="protein sequence ID" value="NDY96296.1"/>
    <property type="molecule type" value="Genomic_DNA"/>
</dbReference>
<evidence type="ECO:0000256" key="2">
    <source>
        <dbReference type="ARBA" id="ARBA00022676"/>
    </source>
</evidence>
<dbReference type="InterPro" id="IPR029044">
    <property type="entry name" value="Nucleotide-diphossugar_trans"/>
</dbReference>
<keyword evidence="3 5" id="KW-0808">Transferase</keyword>
<reference evidence="5 6" key="1">
    <citation type="submission" date="2020-02" db="EMBL/GenBank/DDBJ databases">
        <authorList>
            <person name="Zhang X.-Y."/>
        </authorList>
    </citation>
    <scope>NUCLEOTIDE SEQUENCE [LARGE SCALE GENOMIC DNA]</scope>
    <source>
        <strain evidence="5 6">C33</strain>
    </source>
</reference>
<protein>
    <submittedName>
        <fullName evidence="5">Glycosyltransferase family 2 protein</fullName>
    </submittedName>
</protein>
<organism evidence="5 6">
    <name type="scientific">Wenzhouxiangella limi</name>
    <dbReference type="NCBI Taxonomy" id="2707351"/>
    <lineage>
        <taxon>Bacteria</taxon>
        <taxon>Pseudomonadati</taxon>
        <taxon>Pseudomonadota</taxon>
        <taxon>Gammaproteobacteria</taxon>
        <taxon>Chromatiales</taxon>
        <taxon>Wenzhouxiangellaceae</taxon>
        <taxon>Wenzhouxiangella</taxon>
    </lineage>
</organism>
<gene>
    <name evidence="5" type="ORF">G3I74_11205</name>
</gene>
<comment type="similarity">
    <text evidence="1">Belongs to the glycosyltransferase 2 family.</text>
</comment>
<evidence type="ECO:0000256" key="3">
    <source>
        <dbReference type="ARBA" id="ARBA00022679"/>
    </source>
</evidence>
<evidence type="ECO:0000259" key="4">
    <source>
        <dbReference type="Pfam" id="PF00535"/>
    </source>
</evidence>
<name>A0A845V534_9GAMM</name>
<dbReference type="AlphaFoldDB" id="A0A845V534"/>
<dbReference type="Pfam" id="PF00535">
    <property type="entry name" value="Glycos_transf_2"/>
    <property type="match status" value="1"/>
</dbReference>
<evidence type="ECO:0000313" key="6">
    <source>
        <dbReference type="Proteomes" id="UP000484885"/>
    </source>
</evidence>
<dbReference type="RefSeq" id="WP_164211698.1">
    <property type="nucleotide sequence ID" value="NZ_JAAGSC010000042.1"/>
</dbReference>
<dbReference type="PANTHER" id="PTHR43685">
    <property type="entry name" value="GLYCOSYLTRANSFERASE"/>
    <property type="match status" value="1"/>
</dbReference>
<sequence length="495" mass="56165">MLSKRLKSWLHAQLKLPRPPGFFSPRWYLSQYPDVARSGENAWAHFHAHGRHEGRFAAEDHVALWFDESVFDRVRQAYLRDRAKLEPLDRDYLCWLIARWYALHERWADVIATLQDADFERDLQKQSPFRHLPALLEADALVHTDQLQVANKRLQWLEAAYPDHADVALLRANYLRAAADDRNERRAAWLAHLNDWYARHGLLPLKLKNSSASRMDALLTEAGRPAHGPLVSVLMAAYNAQSTVDTALQSLLSQTYQDLEIIVVDDGSDDQTAAAVEAVAAQDARVKLLQPEQPGGPYAARNHALNAATGEFITVHDADDWSHPQKIERQMTLMQQQPELKGCFSNWVRTTPELMFGGWGSPSAWIGWVRCNTSSLLIRRAVFDTLGYWDELRCSCDAEYVSRIYTAWGMRALSTAMPEVPLAFARSEPNSLTRVSETHLMTKLKGLRHDYHRAHAHWHASAKGIADLYMPQSPQKRPFPVADAMLPKRGASGSD</sequence>
<dbReference type="Gene3D" id="3.90.550.10">
    <property type="entry name" value="Spore Coat Polysaccharide Biosynthesis Protein SpsA, Chain A"/>
    <property type="match status" value="1"/>
</dbReference>
<dbReference type="Proteomes" id="UP000484885">
    <property type="component" value="Unassembled WGS sequence"/>
</dbReference>